<dbReference type="Proteomes" id="UP000198705">
    <property type="component" value="Unassembled WGS sequence"/>
</dbReference>
<dbReference type="STRING" id="649333.SAMN04487989_106106"/>
<dbReference type="InterPro" id="IPR038296">
    <property type="entry name" value="ParD_sf"/>
</dbReference>
<dbReference type="GO" id="GO:0006355">
    <property type="term" value="P:regulation of DNA-templated transcription"/>
    <property type="evidence" value="ECO:0007669"/>
    <property type="project" value="InterPro"/>
</dbReference>
<dbReference type="SUPFAM" id="SSF47598">
    <property type="entry name" value="Ribbon-helix-helix"/>
    <property type="match status" value="1"/>
</dbReference>
<accession>A0A1I5CZ29</accession>
<proteinExistence type="predicted"/>
<dbReference type="InterPro" id="IPR010985">
    <property type="entry name" value="Ribbon_hlx_hlx"/>
</dbReference>
<dbReference type="EMBL" id="FOVN01000006">
    <property type="protein sequence ID" value="SFN92209.1"/>
    <property type="molecule type" value="Genomic_DNA"/>
</dbReference>
<gene>
    <name evidence="1" type="ORF">SAMN04487989_106106</name>
</gene>
<evidence type="ECO:0000313" key="2">
    <source>
        <dbReference type="Proteomes" id="UP000198705"/>
    </source>
</evidence>
<dbReference type="OrthoDB" id="517416at2"/>
<dbReference type="RefSeq" id="WP_092209338.1">
    <property type="nucleotide sequence ID" value="NZ_FOVN01000006.1"/>
</dbReference>
<sequence length="79" mass="8996">MARQSISLTQPNDEWLKTQVATNEYSSKSELVNDLIRQARNQQRQIDWISSKLEIAENSGFTNDSKEQILAKSKSLLNG</sequence>
<dbReference type="Gene3D" id="6.10.10.120">
    <property type="entry name" value="Antitoxin ParD1-like"/>
    <property type="match status" value="1"/>
</dbReference>
<name>A0A1I5CZ29_9FLAO</name>
<evidence type="ECO:0000313" key="1">
    <source>
        <dbReference type="EMBL" id="SFN92209.1"/>
    </source>
</evidence>
<keyword evidence="2" id="KW-1185">Reference proteome</keyword>
<dbReference type="AlphaFoldDB" id="A0A1I5CZ29"/>
<reference evidence="2" key="1">
    <citation type="submission" date="2016-10" db="EMBL/GenBank/DDBJ databases">
        <authorList>
            <person name="Varghese N."/>
            <person name="Submissions S."/>
        </authorList>
    </citation>
    <scope>NUCLEOTIDE SEQUENCE [LARGE SCALE GENOMIC DNA]</scope>
    <source>
        <strain evidence="2">DSM 23925</strain>
    </source>
</reference>
<organism evidence="1 2">
    <name type="scientific">Bizionia echini</name>
    <dbReference type="NCBI Taxonomy" id="649333"/>
    <lineage>
        <taxon>Bacteria</taxon>
        <taxon>Pseudomonadati</taxon>
        <taxon>Bacteroidota</taxon>
        <taxon>Flavobacteriia</taxon>
        <taxon>Flavobacteriales</taxon>
        <taxon>Flavobacteriaceae</taxon>
        <taxon>Bizionia</taxon>
    </lineage>
</organism>
<protein>
    <submittedName>
        <fullName evidence="1">Antitoxin ParD1/3/4</fullName>
    </submittedName>
</protein>